<dbReference type="GO" id="GO:0006351">
    <property type="term" value="P:DNA-templated transcription"/>
    <property type="evidence" value="ECO:0007669"/>
    <property type="project" value="InterPro"/>
</dbReference>
<keyword evidence="5" id="KW-0539">Nucleus</keyword>
<evidence type="ECO:0000256" key="6">
    <source>
        <dbReference type="SAM" id="MobiDB-lite"/>
    </source>
</evidence>
<keyword evidence="4" id="KW-0804">Transcription</keyword>
<gene>
    <name evidence="8" type="ORF">ACRE_007620</name>
</gene>
<dbReference type="AlphaFoldDB" id="A0A086TG13"/>
<evidence type="ECO:0000256" key="3">
    <source>
        <dbReference type="ARBA" id="ARBA00023015"/>
    </source>
</evidence>
<dbReference type="InterPro" id="IPR001138">
    <property type="entry name" value="Zn2Cys6_DnaBD"/>
</dbReference>
<dbReference type="HOGENOM" id="CLU_003864_1_0_1"/>
<proteinExistence type="predicted"/>
<evidence type="ECO:0000256" key="4">
    <source>
        <dbReference type="ARBA" id="ARBA00023163"/>
    </source>
</evidence>
<dbReference type="InterPro" id="IPR036864">
    <property type="entry name" value="Zn2-C6_fun-type_DNA-bd_sf"/>
</dbReference>
<dbReference type="PROSITE" id="PS00463">
    <property type="entry name" value="ZN2_CY6_FUNGAL_1"/>
    <property type="match status" value="1"/>
</dbReference>
<keyword evidence="1" id="KW-0479">Metal-binding</keyword>
<comment type="caution">
    <text evidence="8">The sequence shown here is derived from an EMBL/GenBank/DDBJ whole genome shotgun (WGS) entry which is preliminary data.</text>
</comment>
<feature type="compositionally biased region" description="Low complexity" evidence="6">
    <location>
        <begin position="223"/>
        <end position="233"/>
    </location>
</feature>
<evidence type="ECO:0000256" key="1">
    <source>
        <dbReference type="ARBA" id="ARBA00022723"/>
    </source>
</evidence>
<sequence length="888" mass="98397">MPQVSSRACEQCAAGRVRCSRQQPCRRCSDRKLVCQYPPRRKQRSHATADAETPDGTPDRTQEEAGYSDHATAQNLLDLRGGEPAAAIDELDNDVNPRSTVPVSSQLADRPLESQQAAWMGRLQDVPLDTQPADLYDFAQPALGLSGINWMSPEAYPDAADWGTQLAGFLRQRDNAHVDASFPFFFGPEADNQAGVGLYSNSSGDAGANTVTPAGQTFQGQPSSTSSLSPAGSKHSLSTEGRLYVDGSGARAPFGGKSKHRYSIANIDLLDHGDSVEYPASSAADQLIPIPSYDFMVQGIREECHLQQLRFDLVSLLSRSQAQFFARQYFDNFHPSFPFLRQSSFSHDISQNWTLLLAVCAVGSRYTRRLHGQEPSDSLLDLLRKILRRQMYGLENSQDPSVPFVPGNLSMALQTTNTRVQTLQAGILAVMCMLHSGRKAYMDSAFIDRHYLVEACNKLGLLSQKARTGAITPETTVRADATGVWARRESEIRTGMMIWLLDSTIHYEFDQKPLMSLSDVQCPIPVHEDVWEKSSHMPPTEGNTTSVTFREAMDMLYIEKRLPSAIGEFSIEIMIHGILRKTKEVIAWEQMQINSWTPRASPQPRPKASSEECWLPDTPTMSRWRNSACDCLDVLHWLANGKAAMLSGAEHHSILLLHLARLVALIPSTHIQTLATASSRHDVSSQGAVKHGTAREQVLRWVMRDQYKARLCVIHCGAIFWHVRRYSCDSILEPYAIYISTLVLWAFSVSTQFVGQGAIQGYANCRTPGTGVTADTEDPSVPSFFHLDRPMDDELVQVYVRVGYNMAAFIMNVGDIQSPGAPGKILQEGIRLLERGPQGDEHAHARRSDPPQGGKCYTWGIEGPYIELLRQMVQASERQAEGLAATQS</sequence>
<name>A0A086TG13_HAPC1</name>
<dbReference type="OrthoDB" id="10018191at2759"/>
<keyword evidence="9" id="KW-1185">Reference proteome</keyword>
<dbReference type="PROSITE" id="PS50048">
    <property type="entry name" value="ZN2_CY6_FUNGAL_2"/>
    <property type="match status" value="1"/>
</dbReference>
<protein>
    <recommendedName>
        <fullName evidence="7">Zn(2)-C6 fungal-type domain-containing protein</fullName>
    </recommendedName>
</protein>
<dbReference type="CDD" id="cd00067">
    <property type="entry name" value="GAL4"/>
    <property type="match status" value="1"/>
</dbReference>
<keyword evidence="2" id="KW-0862">Zinc</keyword>
<dbReference type="GO" id="GO:0000981">
    <property type="term" value="F:DNA-binding transcription factor activity, RNA polymerase II-specific"/>
    <property type="evidence" value="ECO:0007669"/>
    <property type="project" value="InterPro"/>
</dbReference>
<dbReference type="STRING" id="857340.A0A086TG13"/>
<accession>A0A086TG13</accession>
<evidence type="ECO:0000256" key="2">
    <source>
        <dbReference type="ARBA" id="ARBA00022833"/>
    </source>
</evidence>
<evidence type="ECO:0000313" key="8">
    <source>
        <dbReference type="EMBL" id="KFH48295.1"/>
    </source>
</evidence>
<dbReference type="Gene3D" id="4.10.240.10">
    <property type="entry name" value="Zn(2)-C6 fungal-type DNA-binding domain"/>
    <property type="match status" value="1"/>
</dbReference>
<feature type="region of interest" description="Disordered" evidence="6">
    <location>
        <begin position="36"/>
        <end position="68"/>
    </location>
</feature>
<dbReference type="EMBL" id="JPKY01000004">
    <property type="protein sequence ID" value="KFH48295.1"/>
    <property type="molecule type" value="Genomic_DNA"/>
</dbReference>
<dbReference type="PANTHER" id="PTHR47660:SF7">
    <property type="entry name" value="TRANSCRIPTION FACTOR WITH C2H2 AND ZN(2)-CYS(6) DNA BINDING DOMAIN (EUROFUNG)"/>
    <property type="match status" value="1"/>
</dbReference>
<reference evidence="9" key="1">
    <citation type="journal article" date="2014" name="Genome Announc.">
        <title>Genome sequence and annotation of Acremonium chrysogenum, producer of the beta-lactam antibiotic cephalosporin C.</title>
        <authorList>
            <person name="Terfehr D."/>
            <person name="Dahlmann T.A."/>
            <person name="Specht T."/>
            <person name="Zadra I."/>
            <person name="Kuernsteiner H."/>
            <person name="Kueck U."/>
        </authorList>
    </citation>
    <scope>NUCLEOTIDE SEQUENCE [LARGE SCALE GENOMIC DNA]</scope>
    <source>
        <strain evidence="9">ATCC 11550 / CBS 779.69 / DSM 880 / IAM 14645 / JCM 23072 / IMI 49137</strain>
    </source>
</reference>
<keyword evidence="3" id="KW-0805">Transcription regulation</keyword>
<dbReference type="InterPro" id="IPR007219">
    <property type="entry name" value="XnlR_reg_dom"/>
</dbReference>
<dbReference type="GO" id="GO:0003677">
    <property type="term" value="F:DNA binding"/>
    <property type="evidence" value="ECO:0007669"/>
    <property type="project" value="InterPro"/>
</dbReference>
<evidence type="ECO:0000259" key="7">
    <source>
        <dbReference type="PROSITE" id="PS50048"/>
    </source>
</evidence>
<dbReference type="Proteomes" id="UP000029964">
    <property type="component" value="Unassembled WGS sequence"/>
</dbReference>
<evidence type="ECO:0000313" key="9">
    <source>
        <dbReference type="Proteomes" id="UP000029964"/>
    </source>
</evidence>
<feature type="compositionally biased region" description="Polar residues" evidence="6">
    <location>
        <begin position="207"/>
        <end position="222"/>
    </location>
</feature>
<dbReference type="GO" id="GO:0008270">
    <property type="term" value="F:zinc ion binding"/>
    <property type="evidence" value="ECO:0007669"/>
    <property type="project" value="InterPro"/>
</dbReference>
<dbReference type="SUPFAM" id="SSF57701">
    <property type="entry name" value="Zn2/Cys6 DNA-binding domain"/>
    <property type="match status" value="1"/>
</dbReference>
<dbReference type="CDD" id="cd12148">
    <property type="entry name" value="fungal_TF_MHR"/>
    <property type="match status" value="1"/>
</dbReference>
<dbReference type="SMART" id="SM00066">
    <property type="entry name" value="GAL4"/>
    <property type="match status" value="1"/>
</dbReference>
<dbReference type="Pfam" id="PF04082">
    <property type="entry name" value="Fungal_trans"/>
    <property type="match status" value="1"/>
</dbReference>
<feature type="domain" description="Zn(2)-C6 fungal-type" evidence="7">
    <location>
        <begin position="8"/>
        <end position="37"/>
    </location>
</feature>
<evidence type="ECO:0000256" key="5">
    <source>
        <dbReference type="ARBA" id="ARBA00023242"/>
    </source>
</evidence>
<organism evidence="8 9">
    <name type="scientific">Hapsidospora chrysogenum (strain ATCC 11550 / CBS 779.69 / DSM 880 / IAM 14645 / JCM 23072 / IMI 49137)</name>
    <name type="common">Acremonium chrysogenum</name>
    <dbReference type="NCBI Taxonomy" id="857340"/>
    <lineage>
        <taxon>Eukaryota</taxon>
        <taxon>Fungi</taxon>
        <taxon>Dikarya</taxon>
        <taxon>Ascomycota</taxon>
        <taxon>Pezizomycotina</taxon>
        <taxon>Sordariomycetes</taxon>
        <taxon>Hypocreomycetidae</taxon>
        <taxon>Hypocreales</taxon>
        <taxon>Bionectriaceae</taxon>
        <taxon>Hapsidospora</taxon>
    </lineage>
</organism>
<feature type="region of interest" description="Disordered" evidence="6">
    <location>
        <begin position="207"/>
        <end position="242"/>
    </location>
</feature>
<dbReference type="PANTHER" id="PTHR47660">
    <property type="entry name" value="TRANSCRIPTION FACTOR WITH C2H2 AND ZN(2)-CYS(6) DNA BINDING DOMAIN (EUROFUNG)-RELATED-RELATED"/>
    <property type="match status" value="1"/>
</dbReference>